<accession>A0A2K3URK9</accession>
<dbReference type="Pfam" id="PF02586">
    <property type="entry name" value="SRAP"/>
    <property type="match status" value="1"/>
</dbReference>
<dbReference type="GO" id="GO:0106300">
    <property type="term" value="P:protein-DNA covalent cross-linking repair"/>
    <property type="evidence" value="ECO:0007669"/>
    <property type="project" value="InterPro"/>
</dbReference>
<dbReference type="AlphaFoldDB" id="A0A2K3URK9"/>
<evidence type="ECO:0000313" key="2">
    <source>
        <dbReference type="EMBL" id="PNY79173.1"/>
    </source>
</evidence>
<protein>
    <submittedName>
        <fullName evidence="2">Uncharacterized protein</fullName>
    </submittedName>
</protein>
<dbReference type="InterPro" id="IPR003738">
    <property type="entry name" value="SRAP"/>
</dbReference>
<name>A0A2K3URK9_9DEIO</name>
<sequence length="132" mass="14550">MWPRRRRSGPCRLGNHALHLRSAPLASGQGPSRSSAHRPAELRPQGGPGAFPRYRALGLVPPGMALAEARKYATLNARVETLENEPLFANAFQAQRCVISLAAVWEWPASGRQRGRVHIFRRDDKPLLVAGL</sequence>
<comment type="caution">
    <text evidence="2">The sequence shown here is derived from an EMBL/GenBank/DDBJ whole genome shotgun (WGS) entry which is preliminary data.</text>
</comment>
<organism evidence="2 3">
    <name type="scientific">Deinococcus koreensis</name>
    <dbReference type="NCBI Taxonomy" id="2054903"/>
    <lineage>
        <taxon>Bacteria</taxon>
        <taxon>Thermotogati</taxon>
        <taxon>Deinococcota</taxon>
        <taxon>Deinococci</taxon>
        <taxon>Deinococcales</taxon>
        <taxon>Deinococcaceae</taxon>
        <taxon>Deinococcus</taxon>
    </lineage>
</organism>
<dbReference type="EMBL" id="PPPD01000006">
    <property type="protein sequence ID" value="PNY79173.1"/>
    <property type="molecule type" value="Genomic_DNA"/>
</dbReference>
<gene>
    <name evidence="2" type="ORF">CVO96_20445</name>
</gene>
<feature type="region of interest" description="Disordered" evidence="1">
    <location>
        <begin position="22"/>
        <end position="49"/>
    </location>
</feature>
<dbReference type="SUPFAM" id="SSF143081">
    <property type="entry name" value="BB1717-like"/>
    <property type="match status" value="1"/>
</dbReference>
<dbReference type="InterPro" id="IPR036590">
    <property type="entry name" value="SRAP-like"/>
</dbReference>
<evidence type="ECO:0000313" key="3">
    <source>
        <dbReference type="Proteomes" id="UP000236379"/>
    </source>
</evidence>
<keyword evidence="3" id="KW-1185">Reference proteome</keyword>
<evidence type="ECO:0000256" key="1">
    <source>
        <dbReference type="SAM" id="MobiDB-lite"/>
    </source>
</evidence>
<dbReference type="Proteomes" id="UP000236379">
    <property type="component" value="Unassembled WGS sequence"/>
</dbReference>
<proteinExistence type="predicted"/>
<dbReference type="OrthoDB" id="9782620at2"/>
<dbReference type="Gene3D" id="3.90.1680.10">
    <property type="entry name" value="SOS response associated peptidase-like"/>
    <property type="match status" value="1"/>
</dbReference>
<dbReference type="GO" id="GO:0003697">
    <property type="term" value="F:single-stranded DNA binding"/>
    <property type="evidence" value="ECO:0007669"/>
    <property type="project" value="InterPro"/>
</dbReference>
<reference evidence="2 3" key="1">
    <citation type="submission" date="2018-01" db="EMBL/GenBank/DDBJ databases">
        <title>Deinococcus koreensis sp. nov., a radiation-resistant bacterium isolated from river water.</title>
        <authorList>
            <person name="Choi A."/>
        </authorList>
    </citation>
    <scope>NUCLEOTIDE SEQUENCE [LARGE SCALE GENOMIC DNA]</scope>
    <source>
        <strain evidence="2 3">SJW1-2</strain>
    </source>
</reference>